<dbReference type="AlphaFoldDB" id="A0A1I0YNG7"/>
<dbReference type="STRING" id="871651.SAMN05421688_3246"/>
<name>A0A1I0YNG7_9RHOB</name>
<protein>
    <submittedName>
        <fullName evidence="1">Uncharacterized protein</fullName>
    </submittedName>
</protein>
<accession>A0A1I0YNG7</accession>
<evidence type="ECO:0000313" key="2">
    <source>
        <dbReference type="Proteomes" id="UP000198796"/>
    </source>
</evidence>
<gene>
    <name evidence="1" type="ORF">SAMN05421688_3246</name>
</gene>
<organism evidence="1 2">
    <name type="scientific">Poseidonocella pacifica</name>
    <dbReference type="NCBI Taxonomy" id="871651"/>
    <lineage>
        <taxon>Bacteria</taxon>
        <taxon>Pseudomonadati</taxon>
        <taxon>Pseudomonadota</taxon>
        <taxon>Alphaproteobacteria</taxon>
        <taxon>Rhodobacterales</taxon>
        <taxon>Roseobacteraceae</taxon>
        <taxon>Poseidonocella</taxon>
    </lineage>
</organism>
<evidence type="ECO:0000313" key="1">
    <source>
        <dbReference type="EMBL" id="SFB14874.1"/>
    </source>
</evidence>
<dbReference type="EMBL" id="FOJU01000006">
    <property type="protein sequence ID" value="SFB14874.1"/>
    <property type="molecule type" value="Genomic_DNA"/>
</dbReference>
<reference evidence="1 2" key="1">
    <citation type="submission" date="2016-10" db="EMBL/GenBank/DDBJ databases">
        <authorList>
            <person name="de Groot N.N."/>
        </authorList>
    </citation>
    <scope>NUCLEOTIDE SEQUENCE [LARGE SCALE GENOMIC DNA]</scope>
    <source>
        <strain evidence="1 2">DSM 29316</strain>
    </source>
</reference>
<sequence length="74" mass="8430">MIDKALLERGDLRRLADIANRTYDELIEIPTASPHLEVLIQALSEAADRLSAVTHEMLHPEEYRSISEGDEQWS</sequence>
<dbReference type="Proteomes" id="UP000198796">
    <property type="component" value="Unassembled WGS sequence"/>
</dbReference>
<proteinExistence type="predicted"/>
<keyword evidence="2" id="KW-1185">Reference proteome</keyword>
<dbReference type="RefSeq" id="WP_092066789.1">
    <property type="nucleotide sequence ID" value="NZ_FOJU01000006.1"/>
</dbReference>